<organism evidence="1 2">
    <name type="scientific">Ureibacillus manganicus DSM 26584</name>
    <dbReference type="NCBI Taxonomy" id="1384049"/>
    <lineage>
        <taxon>Bacteria</taxon>
        <taxon>Bacillati</taxon>
        <taxon>Bacillota</taxon>
        <taxon>Bacilli</taxon>
        <taxon>Bacillales</taxon>
        <taxon>Caryophanaceae</taxon>
        <taxon>Ureibacillus</taxon>
    </lineage>
</organism>
<protein>
    <submittedName>
        <fullName evidence="1">Uncharacterized protein</fullName>
    </submittedName>
</protein>
<dbReference type="OrthoDB" id="2891697at2"/>
<dbReference type="RefSeq" id="WP_036188363.1">
    <property type="nucleotide sequence ID" value="NZ_AVDA01000019.1"/>
</dbReference>
<reference evidence="1 2" key="1">
    <citation type="submission" date="2014-02" db="EMBL/GenBank/DDBJ databases">
        <title>Draft genome sequence of Lysinibacillus manganicus DSM 26584T.</title>
        <authorList>
            <person name="Zhang F."/>
            <person name="Wang G."/>
            <person name="Zhang L."/>
        </authorList>
    </citation>
    <scope>NUCLEOTIDE SEQUENCE [LARGE SCALE GENOMIC DNA]</scope>
    <source>
        <strain evidence="1 2">DSM 26584</strain>
    </source>
</reference>
<keyword evidence="2" id="KW-1185">Reference proteome</keyword>
<sequence>MLNDKEKMVSDGNKEVRKVQLTELKMIQDLTILGSDDSADFFCDVNTGICGPVPEKKEEEK</sequence>
<evidence type="ECO:0000313" key="1">
    <source>
        <dbReference type="EMBL" id="KGR77395.1"/>
    </source>
</evidence>
<proteinExistence type="predicted"/>
<dbReference type="EMBL" id="JPVN01000019">
    <property type="protein sequence ID" value="KGR77395.1"/>
    <property type="molecule type" value="Genomic_DNA"/>
</dbReference>
<name>A0A0A3I1P1_9BACL</name>
<evidence type="ECO:0000313" key="2">
    <source>
        <dbReference type="Proteomes" id="UP000030416"/>
    </source>
</evidence>
<dbReference type="Proteomes" id="UP000030416">
    <property type="component" value="Unassembled WGS sequence"/>
</dbReference>
<gene>
    <name evidence="1" type="ORF">CD29_15115</name>
</gene>
<accession>A0A0A3I1P1</accession>
<comment type="caution">
    <text evidence="1">The sequence shown here is derived from an EMBL/GenBank/DDBJ whole genome shotgun (WGS) entry which is preliminary data.</text>
</comment>
<dbReference type="STRING" id="1384049.CD29_15115"/>
<dbReference type="AlphaFoldDB" id="A0A0A3I1P1"/>